<accession>A0A899IM70</accession>
<dbReference type="EMBL" id="MW460248">
    <property type="protein sequence ID" value="QSL99577.1"/>
    <property type="molecule type" value="Genomic_DNA"/>
</dbReference>
<sequence length="338" mass="39916">MPLDTDNLIITNSLLKSFRSCPRKALYKYIELVTPRQKYSQPLERGSWFHELLEARYKGEDVKAVHTALCEKYHDLTDEEKDTLGDLPREMPRLYNSYNWYYRGDKSWEVHEVEMKVEAELPNGLQYQGKIDMLIEDEYGLWAVDHKTHKRLPSLDYRYRDTQSVLYIWALRECGIPVKGFIWNYVVPTAPEPLKIKVRGGLYARQPITDYPTALKGLKAEGLENEPEYAEILKQLKTIRYEYGATQNSPVFRRDVLEKHDDMIARTLAEATYTADRFVDYAWENKDAVERLNDRSCDWCEYKYLCIAELVGVNSDNVRRQMYKKANPLAYYEEKDRK</sequence>
<reference evidence="2" key="1">
    <citation type="submission" date="2021-01" db="EMBL/GenBank/DDBJ databases">
        <authorList>
            <person name="Rakov C."/>
            <person name="Yerushalmy O."/>
            <person name="Alkalay-Oren S."/>
            <person name="Coppenhagen-Glazer S."/>
            <person name="Hazan R."/>
        </authorList>
    </citation>
    <scope>NUCLEOTIDE SEQUENCE</scope>
</reference>
<protein>
    <recommendedName>
        <fullName evidence="1">PD-(D/E)XK endonuclease-like domain-containing protein</fullName>
    </recommendedName>
</protein>
<name>A0A899IM70_9CAUD</name>
<dbReference type="Proteomes" id="UP000663627">
    <property type="component" value="Segment"/>
</dbReference>
<evidence type="ECO:0000313" key="3">
    <source>
        <dbReference type="Proteomes" id="UP000663627"/>
    </source>
</evidence>
<feature type="domain" description="PD-(D/E)XK endonuclease-like" evidence="1">
    <location>
        <begin position="13"/>
        <end position="306"/>
    </location>
</feature>
<evidence type="ECO:0000313" key="2">
    <source>
        <dbReference type="EMBL" id="QSL99577.1"/>
    </source>
</evidence>
<evidence type="ECO:0000259" key="1">
    <source>
        <dbReference type="Pfam" id="PF12705"/>
    </source>
</evidence>
<dbReference type="InterPro" id="IPR038726">
    <property type="entry name" value="PDDEXK_AddAB-type"/>
</dbReference>
<dbReference type="InterPro" id="IPR011604">
    <property type="entry name" value="PDDEXK-like_dom_sf"/>
</dbReference>
<dbReference type="Gene3D" id="3.90.320.10">
    <property type="match status" value="1"/>
</dbReference>
<dbReference type="Pfam" id="PF12705">
    <property type="entry name" value="PDDEXK_1"/>
    <property type="match status" value="1"/>
</dbReference>
<proteinExistence type="predicted"/>
<organism evidence="2 3">
    <name type="scientific">Mycobacterium phage Maco2</name>
    <dbReference type="NCBI Taxonomy" id="2805749"/>
    <lineage>
        <taxon>Viruses</taxon>
        <taxon>Duplodnaviria</taxon>
        <taxon>Heunggongvirae</taxon>
        <taxon>Uroviricota</taxon>
        <taxon>Caudoviricetes</taxon>
        <taxon>Mapvirus</taxon>
        <taxon>Mapvirus Ff47</taxon>
    </lineage>
</organism>